<feature type="region of interest" description="Disordered" evidence="1">
    <location>
        <begin position="29"/>
        <end position="51"/>
    </location>
</feature>
<keyword evidence="3" id="KW-1185">Reference proteome</keyword>
<gene>
    <name evidence="2" type="ORF">E2C01_038105</name>
</gene>
<dbReference type="EMBL" id="VSRR010006281">
    <property type="protein sequence ID" value="MPC44432.1"/>
    <property type="molecule type" value="Genomic_DNA"/>
</dbReference>
<comment type="caution">
    <text evidence="2">The sequence shown here is derived from an EMBL/GenBank/DDBJ whole genome shotgun (WGS) entry which is preliminary data.</text>
</comment>
<proteinExistence type="predicted"/>
<evidence type="ECO:0000313" key="2">
    <source>
        <dbReference type="EMBL" id="MPC44432.1"/>
    </source>
</evidence>
<name>A0A5B7FDA1_PORTR</name>
<evidence type="ECO:0000313" key="3">
    <source>
        <dbReference type="Proteomes" id="UP000324222"/>
    </source>
</evidence>
<reference evidence="2 3" key="1">
    <citation type="submission" date="2019-05" db="EMBL/GenBank/DDBJ databases">
        <title>Another draft genome of Portunus trituberculatus and its Hox gene families provides insights of decapod evolution.</title>
        <authorList>
            <person name="Jeong J.-H."/>
            <person name="Song I."/>
            <person name="Kim S."/>
            <person name="Choi T."/>
            <person name="Kim D."/>
            <person name="Ryu S."/>
            <person name="Kim W."/>
        </authorList>
    </citation>
    <scope>NUCLEOTIDE SEQUENCE [LARGE SCALE GENOMIC DNA]</scope>
    <source>
        <tissue evidence="2">Muscle</tissue>
    </source>
</reference>
<organism evidence="2 3">
    <name type="scientific">Portunus trituberculatus</name>
    <name type="common">Swimming crab</name>
    <name type="synonym">Neptunus trituberculatus</name>
    <dbReference type="NCBI Taxonomy" id="210409"/>
    <lineage>
        <taxon>Eukaryota</taxon>
        <taxon>Metazoa</taxon>
        <taxon>Ecdysozoa</taxon>
        <taxon>Arthropoda</taxon>
        <taxon>Crustacea</taxon>
        <taxon>Multicrustacea</taxon>
        <taxon>Malacostraca</taxon>
        <taxon>Eumalacostraca</taxon>
        <taxon>Eucarida</taxon>
        <taxon>Decapoda</taxon>
        <taxon>Pleocyemata</taxon>
        <taxon>Brachyura</taxon>
        <taxon>Eubrachyura</taxon>
        <taxon>Portunoidea</taxon>
        <taxon>Portunidae</taxon>
        <taxon>Portuninae</taxon>
        <taxon>Portunus</taxon>
    </lineage>
</organism>
<dbReference type="Proteomes" id="UP000324222">
    <property type="component" value="Unassembled WGS sequence"/>
</dbReference>
<protein>
    <submittedName>
        <fullName evidence="2">Uncharacterized protein</fullName>
    </submittedName>
</protein>
<dbReference type="AlphaFoldDB" id="A0A5B7FDA1"/>
<sequence>MEPYADLLTPRCPAVTPYPPTYPNNCPRLPYSLPSLPHTSPQPPKPNKTKLTSKHIIATPAGQSRYCPWRSLSRREPSFGHKRLEESFSCPL</sequence>
<evidence type="ECO:0000256" key="1">
    <source>
        <dbReference type="SAM" id="MobiDB-lite"/>
    </source>
</evidence>
<accession>A0A5B7FDA1</accession>